<evidence type="ECO:0000256" key="1">
    <source>
        <dbReference type="ARBA" id="ARBA00007958"/>
    </source>
</evidence>
<protein>
    <submittedName>
        <fullName evidence="2">HAD-superfamily hydrolase, subfamily IA, variant 3</fullName>
    </submittedName>
</protein>
<dbReference type="NCBIfam" id="TIGR01549">
    <property type="entry name" value="HAD-SF-IA-v1"/>
    <property type="match status" value="1"/>
</dbReference>
<dbReference type="Pfam" id="PF13419">
    <property type="entry name" value="HAD_2"/>
    <property type="match status" value="1"/>
</dbReference>
<name>F0QUF1_VULM7</name>
<dbReference type="SFLD" id="SFLDG01135">
    <property type="entry name" value="C1.5.6:_HAD__Beta-PGM__Phospha"/>
    <property type="match status" value="1"/>
</dbReference>
<dbReference type="HOGENOM" id="CLU_045011_19_3_2"/>
<dbReference type="SFLD" id="SFLDS00003">
    <property type="entry name" value="Haloacid_Dehalogenase"/>
    <property type="match status" value="1"/>
</dbReference>
<keyword evidence="3" id="KW-1185">Reference proteome</keyword>
<dbReference type="Proteomes" id="UP000007485">
    <property type="component" value="Chromosome"/>
</dbReference>
<organism evidence="2 3">
    <name type="scientific">Vulcanisaeta moutnovskia (strain 768-28)</name>
    <dbReference type="NCBI Taxonomy" id="985053"/>
    <lineage>
        <taxon>Archaea</taxon>
        <taxon>Thermoproteota</taxon>
        <taxon>Thermoprotei</taxon>
        <taxon>Thermoproteales</taxon>
        <taxon>Thermoproteaceae</taxon>
        <taxon>Vulcanisaeta</taxon>
    </lineage>
</organism>
<comment type="similarity">
    <text evidence="1">Belongs to the HAD-like hydrolase superfamily.</text>
</comment>
<dbReference type="SUPFAM" id="SSF56784">
    <property type="entry name" value="HAD-like"/>
    <property type="match status" value="1"/>
</dbReference>
<dbReference type="PANTHER" id="PTHR43434:SF1">
    <property type="entry name" value="PHOSPHOGLYCOLATE PHOSPHATASE"/>
    <property type="match status" value="1"/>
</dbReference>
<dbReference type="InterPro" id="IPR023214">
    <property type="entry name" value="HAD_sf"/>
</dbReference>
<sequence length="229" mass="25200">MNYRSTDNNDDTLLTDVKGIRAVIFDLDGTLVDTIPLHVLSWIETCKHLGLSIPTMDHVNTLIGLRALDIARKLCGDENAEKALQIKNEIYLSLLGDAKAINGAPELLKMLKERGFTIGIVTSSSRRVAIKALEVTGLYNYIDGIVAGDDVNKGKPDPEPLMKILRFLGLKVSEVAVVGDSKYDAEMALNAGVRVIFFLGSHEDPRVISIGNLLDITRYLDLGQFLIRH</sequence>
<proteinExistence type="inferred from homology"/>
<dbReference type="InterPro" id="IPR050155">
    <property type="entry name" value="HAD-like_hydrolase_sf"/>
</dbReference>
<dbReference type="NCBIfam" id="TIGR01509">
    <property type="entry name" value="HAD-SF-IA-v3"/>
    <property type="match status" value="1"/>
</dbReference>
<dbReference type="eggNOG" id="arCOG02293">
    <property type="taxonomic scope" value="Archaea"/>
</dbReference>
<gene>
    <name evidence="2" type="ordered locus">VMUT_1656</name>
</gene>
<dbReference type="PANTHER" id="PTHR43434">
    <property type="entry name" value="PHOSPHOGLYCOLATE PHOSPHATASE"/>
    <property type="match status" value="1"/>
</dbReference>
<dbReference type="Gene3D" id="3.40.50.1000">
    <property type="entry name" value="HAD superfamily/HAD-like"/>
    <property type="match status" value="1"/>
</dbReference>
<dbReference type="STRING" id="985053.VMUT_1656"/>
<dbReference type="InterPro" id="IPR023198">
    <property type="entry name" value="PGP-like_dom2"/>
</dbReference>
<accession>F0QUF1</accession>
<dbReference type="RefSeq" id="WP_013605022.1">
    <property type="nucleotide sequence ID" value="NC_015151.1"/>
</dbReference>
<dbReference type="OrthoDB" id="31229at2157"/>
<dbReference type="Gene3D" id="1.10.150.240">
    <property type="entry name" value="Putative phosphatase, domain 2"/>
    <property type="match status" value="1"/>
</dbReference>
<dbReference type="AlphaFoldDB" id="F0QUF1"/>
<evidence type="ECO:0000313" key="3">
    <source>
        <dbReference type="Proteomes" id="UP000007485"/>
    </source>
</evidence>
<keyword evidence="2" id="KW-0378">Hydrolase</keyword>
<dbReference type="InterPro" id="IPR006439">
    <property type="entry name" value="HAD-SF_hydro_IA"/>
</dbReference>
<reference evidence="2 3" key="1">
    <citation type="journal article" date="2011" name="J. Bacteriol.">
        <title>Complete genome sequence of 'Vulcanisaeta moutnovskia' strain 768-28, a novel member of the hyperthermophilic crenarchaeal genus vulcanisaeta.</title>
        <authorList>
            <person name="Gumerov V.M."/>
            <person name="Mardanov A.V."/>
            <person name="Beletsky A.V."/>
            <person name="Prokofeva M.I."/>
            <person name="Bonch-Osmolovskaya E.A."/>
            <person name="Ravin N.V."/>
            <person name="Skryabin K.G."/>
        </authorList>
    </citation>
    <scope>NUCLEOTIDE SEQUENCE [LARGE SCALE GENOMIC DNA]</scope>
    <source>
        <strain evidence="2 3">768-28</strain>
    </source>
</reference>
<dbReference type="InterPro" id="IPR036412">
    <property type="entry name" value="HAD-like_sf"/>
</dbReference>
<dbReference type="GeneID" id="10289308"/>
<dbReference type="GO" id="GO:0006281">
    <property type="term" value="P:DNA repair"/>
    <property type="evidence" value="ECO:0007669"/>
    <property type="project" value="TreeGrafter"/>
</dbReference>
<dbReference type="GO" id="GO:0008967">
    <property type="term" value="F:phosphoglycolate phosphatase activity"/>
    <property type="evidence" value="ECO:0007669"/>
    <property type="project" value="TreeGrafter"/>
</dbReference>
<dbReference type="InterPro" id="IPR041492">
    <property type="entry name" value="HAD_2"/>
</dbReference>
<evidence type="ECO:0000313" key="2">
    <source>
        <dbReference type="EMBL" id="ADY01860.1"/>
    </source>
</evidence>
<dbReference type="EMBL" id="CP002529">
    <property type="protein sequence ID" value="ADY01860.1"/>
    <property type="molecule type" value="Genomic_DNA"/>
</dbReference>
<dbReference type="SFLD" id="SFLDG01129">
    <property type="entry name" value="C1.5:_HAD__Beta-PGM__Phosphata"/>
    <property type="match status" value="1"/>
</dbReference>
<dbReference type="KEGG" id="vmo:VMUT_1656"/>